<comment type="similarity">
    <text evidence="1">Belongs to the sel-1 family.</text>
</comment>
<dbReference type="OrthoDB" id="200773at2759"/>
<dbReference type="GeneID" id="19946811"/>
<feature type="region of interest" description="Disordered" evidence="2">
    <location>
        <begin position="1"/>
        <end position="53"/>
    </location>
</feature>
<dbReference type="InParanoid" id="T0QPH3"/>
<dbReference type="RefSeq" id="XP_008610068.1">
    <property type="nucleotide sequence ID" value="XM_008611846.1"/>
</dbReference>
<dbReference type="PANTHER" id="PTHR11102:SF160">
    <property type="entry name" value="ERAD-ASSOCIATED E3 UBIQUITIN-PROTEIN LIGASE COMPONENT HRD3"/>
    <property type="match status" value="1"/>
</dbReference>
<keyword evidence="4" id="KW-1185">Reference proteome</keyword>
<name>T0QPH3_SAPDV</name>
<protein>
    <submittedName>
        <fullName evidence="3">Uncharacterized protein</fullName>
    </submittedName>
</protein>
<dbReference type="SMART" id="SM00671">
    <property type="entry name" value="SEL1"/>
    <property type="match status" value="9"/>
</dbReference>
<proteinExistence type="inferred from homology"/>
<evidence type="ECO:0000313" key="4">
    <source>
        <dbReference type="Proteomes" id="UP000030762"/>
    </source>
</evidence>
<dbReference type="Gene3D" id="1.25.40.10">
    <property type="entry name" value="Tetratricopeptide repeat domain"/>
    <property type="match status" value="3"/>
</dbReference>
<organism evidence="3 4">
    <name type="scientific">Saprolegnia diclina (strain VS20)</name>
    <dbReference type="NCBI Taxonomy" id="1156394"/>
    <lineage>
        <taxon>Eukaryota</taxon>
        <taxon>Sar</taxon>
        <taxon>Stramenopiles</taxon>
        <taxon>Oomycota</taxon>
        <taxon>Saprolegniomycetes</taxon>
        <taxon>Saprolegniales</taxon>
        <taxon>Saprolegniaceae</taxon>
        <taxon>Saprolegnia</taxon>
    </lineage>
</organism>
<dbReference type="STRING" id="1156394.T0QPH3"/>
<dbReference type="PANTHER" id="PTHR11102">
    <property type="entry name" value="SEL-1-LIKE PROTEIN"/>
    <property type="match status" value="1"/>
</dbReference>
<evidence type="ECO:0000256" key="2">
    <source>
        <dbReference type="SAM" id="MobiDB-lite"/>
    </source>
</evidence>
<dbReference type="OMA" id="DEFGAHE"/>
<dbReference type="EMBL" id="JH767147">
    <property type="protein sequence ID" value="EQC36646.1"/>
    <property type="molecule type" value="Genomic_DNA"/>
</dbReference>
<gene>
    <name evidence="3" type="ORF">SDRG_06084</name>
</gene>
<dbReference type="Proteomes" id="UP000030762">
    <property type="component" value="Unassembled WGS sequence"/>
</dbReference>
<evidence type="ECO:0000313" key="3">
    <source>
        <dbReference type="EMBL" id="EQC36646.1"/>
    </source>
</evidence>
<dbReference type="SUPFAM" id="SSF81901">
    <property type="entry name" value="HCP-like"/>
    <property type="match status" value="3"/>
</dbReference>
<dbReference type="InterPro" id="IPR006597">
    <property type="entry name" value="Sel1-like"/>
</dbReference>
<evidence type="ECO:0000256" key="1">
    <source>
        <dbReference type="ARBA" id="ARBA00038101"/>
    </source>
</evidence>
<sequence>MLAKRLSLNVLSPKALSPSATSPRGKDRLRLTKTPAPPSDENQRSPPLTPVVTTPDDVIHEVQATLTSLLERMDGIKPAKLRSIKLGGELRGLLGKADDEFGAHERTFRKHAHNDGLQIQLQNFVASLHGLSPVLDSIQKTSFLVNAFVKRNVEFAFQEISSYYASMFTELSLAVAHASGSAAEAAVLATLRAEPQTPDDEPSPEVQYQMGQQLFLGHGRAANQHQAFVHYKLAAVQGHMEAMVCLAQMYRDGRVVESDHEAAMQWCTRAASLGSIEATFALGDLLVQKARLLTHVARRQETYALAMVRLTQAADQGHREAQYAVAHLYEIGAVGAVQWQLAKEAYVKASDQGHSKAQEALGRLHYHGHGVEMDKTRAAHYLQMATQSDPSLPDAWYLLGVIYANGDEVPVDKPRAKRCFVKAAMLEHMDAPTELAAMLLTSERAPVADDVATEALKWLVFVEPPTARAQYLLGTLFEHDAFLNIPTALRYYTAAARAGHGVAAQRAAQLYYSGHKGGELRSEKRLAFEMYFIAARTSHDAESINALGLMYEDGEGVGVDMAMAADCFRQAADRQSAHGHFNYACLLRAGRGVEKDMDAAKHHFEQALALGYAQARQFLSTTK</sequence>
<reference evidence="3 4" key="1">
    <citation type="submission" date="2012-04" db="EMBL/GenBank/DDBJ databases">
        <title>The Genome Sequence of Saprolegnia declina VS20.</title>
        <authorList>
            <consortium name="The Broad Institute Genome Sequencing Platform"/>
            <person name="Russ C."/>
            <person name="Nusbaum C."/>
            <person name="Tyler B."/>
            <person name="van West P."/>
            <person name="Dieguez-Uribeondo J."/>
            <person name="de Bruijn I."/>
            <person name="Tripathy S."/>
            <person name="Jiang R."/>
            <person name="Young S.K."/>
            <person name="Zeng Q."/>
            <person name="Gargeya S."/>
            <person name="Fitzgerald M."/>
            <person name="Haas B."/>
            <person name="Abouelleil A."/>
            <person name="Alvarado L."/>
            <person name="Arachchi H.M."/>
            <person name="Berlin A."/>
            <person name="Chapman S.B."/>
            <person name="Goldberg J."/>
            <person name="Griggs A."/>
            <person name="Gujja S."/>
            <person name="Hansen M."/>
            <person name="Howarth C."/>
            <person name="Imamovic A."/>
            <person name="Larimer J."/>
            <person name="McCowen C."/>
            <person name="Montmayeur A."/>
            <person name="Murphy C."/>
            <person name="Neiman D."/>
            <person name="Pearson M."/>
            <person name="Priest M."/>
            <person name="Roberts A."/>
            <person name="Saif S."/>
            <person name="Shea T."/>
            <person name="Sisk P."/>
            <person name="Sykes S."/>
            <person name="Wortman J."/>
            <person name="Nusbaum C."/>
            <person name="Birren B."/>
        </authorList>
    </citation>
    <scope>NUCLEOTIDE SEQUENCE [LARGE SCALE GENOMIC DNA]</scope>
    <source>
        <strain evidence="3 4">VS20</strain>
    </source>
</reference>
<accession>T0QPH3</accession>
<dbReference type="InterPro" id="IPR050767">
    <property type="entry name" value="Sel1_AlgK"/>
</dbReference>
<dbReference type="Pfam" id="PF08238">
    <property type="entry name" value="Sel1"/>
    <property type="match status" value="9"/>
</dbReference>
<dbReference type="InterPro" id="IPR011990">
    <property type="entry name" value="TPR-like_helical_dom_sf"/>
</dbReference>
<dbReference type="VEuPathDB" id="FungiDB:SDRG_06084"/>
<dbReference type="eggNOG" id="KOG1550">
    <property type="taxonomic scope" value="Eukaryota"/>
</dbReference>
<dbReference type="AlphaFoldDB" id="T0QPH3"/>